<dbReference type="AlphaFoldDB" id="A0A495IJX6"/>
<sequence length="236" mass="25319">MARSSRILIVFGIAAALVLAAAGGVWSYGYGHSLGVTLARSADPKSLTVAQLKAELDQPQNFIKKDWSTDWTRTFRFTEVDDADACRLQFDDVDRLAGLKVVVERELHETSTTHQVNQSVGYTPQAAHVVAAEKESLSGCGSSEEFISDKGEPATFAMSTITPASMGVPASDPAVCRTEKATSKDYEWSFSGDYCTIAIGRHVLQVQELTADPDAPVTRVGFGSIVKAESAEVARG</sequence>
<protein>
    <submittedName>
        <fullName evidence="1">Uncharacterized protein</fullName>
    </submittedName>
</protein>
<evidence type="ECO:0000313" key="2">
    <source>
        <dbReference type="Proteomes" id="UP000280008"/>
    </source>
</evidence>
<dbReference type="Proteomes" id="UP000280008">
    <property type="component" value="Unassembled WGS sequence"/>
</dbReference>
<organism evidence="1 2">
    <name type="scientific">Frondihabitans australicus</name>
    <dbReference type="NCBI Taxonomy" id="386892"/>
    <lineage>
        <taxon>Bacteria</taxon>
        <taxon>Bacillati</taxon>
        <taxon>Actinomycetota</taxon>
        <taxon>Actinomycetes</taxon>
        <taxon>Micrococcales</taxon>
        <taxon>Microbacteriaceae</taxon>
        <taxon>Frondihabitans</taxon>
    </lineage>
</organism>
<dbReference type="RefSeq" id="WP_121371265.1">
    <property type="nucleotide sequence ID" value="NZ_RBKS01000001.1"/>
</dbReference>
<comment type="caution">
    <text evidence="1">The sequence shown here is derived from an EMBL/GenBank/DDBJ whole genome shotgun (WGS) entry which is preliminary data.</text>
</comment>
<proteinExistence type="predicted"/>
<name>A0A495IJX6_9MICO</name>
<accession>A0A495IJX6</accession>
<evidence type="ECO:0000313" key="1">
    <source>
        <dbReference type="EMBL" id="RKR76274.1"/>
    </source>
</evidence>
<dbReference type="EMBL" id="RBKS01000001">
    <property type="protein sequence ID" value="RKR76274.1"/>
    <property type="molecule type" value="Genomic_DNA"/>
</dbReference>
<reference evidence="1 2" key="1">
    <citation type="submission" date="2018-10" db="EMBL/GenBank/DDBJ databases">
        <title>Sequencing the genomes of 1000 actinobacteria strains.</title>
        <authorList>
            <person name="Klenk H.-P."/>
        </authorList>
    </citation>
    <scope>NUCLEOTIDE SEQUENCE [LARGE SCALE GENOMIC DNA]</scope>
    <source>
        <strain evidence="1 2">DSM 17894</strain>
    </source>
</reference>
<keyword evidence="2" id="KW-1185">Reference proteome</keyword>
<gene>
    <name evidence="1" type="ORF">C8E83_3440</name>
</gene>